<dbReference type="SUPFAM" id="SSF50331">
    <property type="entry name" value="MOP-like"/>
    <property type="match status" value="1"/>
</dbReference>
<comment type="caution">
    <text evidence="5">The sequence shown here is derived from an EMBL/GenBank/DDBJ whole genome shotgun (WGS) entry which is preliminary data.</text>
</comment>
<keyword evidence="1" id="KW-0813">Transport</keyword>
<reference evidence="5 6" key="1">
    <citation type="submission" date="2017-06" db="EMBL/GenBank/DDBJ databases">
        <title>A draft genome sequence of Komagataeibacter nataicola LMG 1536.</title>
        <authorList>
            <person name="Skraban J."/>
            <person name="Cleenwerck I."/>
            <person name="Vandamme P."/>
            <person name="Trcek J."/>
        </authorList>
    </citation>
    <scope>NUCLEOTIDE SEQUENCE [LARGE SCALE GENOMIC DNA]</scope>
    <source>
        <strain evidence="5 6">LMG 1536</strain>
    </source>
</reference>
<dbReference type="InterPro" id="IPR008995">
    <property type="entry name" value="Mo/tungstate-bd_C_term_dom"/>
</dbReference>
<evidence type="ECO:0000313" key="5">
    <source>
        <dbReference type="EMBL" id="PYD65208.1"/>
    </source>
</evidence>
<dbReference type="Gene3D" id="3.40.50.300">
    <property type="entry name" value="P-loop containing nucleotide triphosphate hydrolases"/>
    <property type="match status" value="1"/>
</dbReference>
<dbReference type="GO" id="GO:0005524">
    <property type="term" value="F:ATP binding"/>
    <property type="evidence" value="ECO:0007669"/>
    <property type="project" value="UniProtKB-KW"/>
</dbReference>
<dbReference type="PANTHER" id="PTHR42781">
    <property type="entry name" value="SPERMIDINE/PUTRESCINE IMPORT ATP-BINDING PROTEIN POTA"/>
    <property type="match status" value="1"/>
</dbReference>
<evidence type="ECO:0000256" key="3">
    <source>
        <dbReference type="ARBA" id="ARBA00022840"/>
    </source>
</evidence>
<keyword evidence="2" id="KW-0547">Nucleotide-binding</keyword>
<keyword evidence="6" id="KW-1185">Reference proteome</keyword>
<sequence length="415" mass="45280">MGRPIRTWCSNPRWTAAFTAAPISPRVNSILTGSSSVATTTTGCAVSSARSSVAETIPPAADAFLHVRDLTKQYPGSPRPAVDRASFDLGKGRMLALLGSSGCGKTTLLRMIAGLVPPQGGHVMLGGRDMGHVPLHQRQMGMVFQSYALFPHMDVARNVGFGLEMKGMPASQRNAAVRRMLELTHLENLADRRISALSGGQQQRVALARALATEPALLLLDEPLANLDVKLREAMRAEIRALQKRMDVTCLFVTHDQDEALSTADEIAVMSEGVIQQIGTPQDIYERPANRFVAGFIGRANFLPALWQRPGWAEVPELGLLAIAEHERWQGTRTLMVRPHAIRVRMGGDMTDALRACTGHVVDLSYTGGRYGCQVRVGPYLMETELEAGTRLPIRGQEVQLDWPAHRTRVLDGTP</sequence>
<evidence type="ECO:0000259" key="4">
    <source>
        <dbReference type="PROSITE" id="PS50893"/>
    </source>
</evidence>
<accession>A0ABX5P9Q5</accession>
<dbReference type="Pfam" id="PF00005">
    <property type="entry name" value="ABC_tran"/>
    <property type="match status" value="1"/>
</dbReference>
<dbReference type="PANTHER" id="PTHR42781:SF4">
    <property type="entry name" value="SPERMIDINE_PUTRESCINE IMPORT ATP-BINDING PROTEIN POTA"/>
    <property type="match status" value="1"/>
</dbReference>
<dbReference type="PROSITE" id="PS00211">
    <property type="entry name" value="ABC_TRANSPORTER_1"/>
    <property type="match status" value="1"/>
</dbReference>
<dbReference type="PROSITE" id="PS50893">
    <property type="entry name" value="ABC_TRANSPORTER_2"/>
    <property type="match status" value="1"/>
</dbReference>
<feature type="domain" description="ABC transporter" evidence="4">
    <location>
        <begin position="65"/>
        <end position="297"/>
    </location>
</feature>
<dbReference type="InterPro" id="IPR003439">
    <property type="entry name" value="ABC_transporter-like_ATP-bd"/>
</dbReference>
<name>A0ABX5P9Q5_9PROT</name>
<protein>
    <submittedName>
        <fullName evidence="5">ABC transporter ATP-binding protein</fullName>
    </submittedName>
</protein>
<dbReference type="InterPro" id="IPR027417">
    <property type="entry name" value="P-loop_NTPase"/>
</dbReference>
<dbReference type="InterPro" id="IPR003593">
    <property type="entry name" value="AAA+_ATPase"/>
</dbReference>
<dbReference type="SMART" id="SM00382">
    <property type="entry name" value="AAA"/>
    <property type="match status" value="1"/>
</dbReference>
<dbReference type="InterPro" id="IPR017871">
    <property type="entry name" value="ABC_transporter-like_CS"/>
</dbReference>
<keyword evidence="3 5" id="KW-0067">ATP-binding</keyword>
<dbReference type="InterPro" id="IPR050093">
    <property type="entry name" value="ABC_SmlMolc_Importer"/>
</dbReference>
<dbReference type="Proteomes" id="UP000247512">
    <property type="component" value="Unassembled WGS sequence"/>
</dbReference>
<dbReference type="InterPro" id="IPR013611">
    <property type="entry name" value="Transp-assoc_OB_typ2"/>
</dbReference>
<dbReference type="EMBL" id="NIRT01000038">
    <property type="protein sequence ID" value="PYD65208.1"/>
    <property type="molecule type" value="Genomic_DNA"/>
</dbReference>
<evidence type="ECO:0000313" key="6">
    <source>
        <dbReference type="Proteomes" id="UP000247512"/>
    </source>
</evidence>
<organism evidence="5 6">
    <name type="scientific">Komagataeibacter nataicola</name>
    <dbReference type="NCBI Taxonomy" id="265960"/>
    <lineage>
        <taxon>Bacteria</taxon>
        <taxon>Pseudomonadati</taxon>
        <taxon>Pseudomonadota</taxon>
        <taxon>Alphaproteobacteria</taxon>
        <taxon>Acetobacterales</taxon>
        <taxon>Acetobacteraceae</taxon>
        <taxon>Komagataeibacter</taxon>
    </lineage>
</organism>
<dbReference type="SUPFAM" id="SSF52540">
    <property type="entry name" value="P-loop containing nucleoside triphosphate hydrolases"/>
    <property type="match status" value="1"/>
</dbReference>
<proteinExistence type="predicted"/>
<dbReference type="Gene3D" id="2.40.50.100">
    <property type="match status" value="1"/>
</dbReference>
<evidence type="ECO:0000256" key="1">
    <source>
        <dbReference type="ARBA" id="ARBA00022448"/>
    </source>
</evidence>
<evidence type="ECO:0000256" key="2">
    <source>
        <dbReference type="ARBA" id="ARBA00022741"/>
    </source>
</evidence>
<gene>
    <name evidence="5" type="ORF">CDI09_14810</name>
</gene>
<dbReference type="Pfam" id="PF08402">
    <property type="entry name" value="TOBE_2"/>
    <property type="match status" value="1"/>
</dbReference>